<sequence length="832" mass="88940">MFRPGLRSPGVMAAACAGASLLAIAAASAPATAATAAVRAAHTRHPSHGSTAKPGAIATAKTAAAKQAGTQKTGTQAAAAKPAPHATSMQGGSEDLSVRATLSATGMTGRPPGGGLMAKQTSPYARNTITRDYIAAQSPTTNVLNLVRNTPGVVVAGADPTGATDRMSVSIRGMNQNEIGYEFEGMNPSDVLYYNPSSSTWADTENIGSITVSPGSPDLMAPTFSAVGGLISAKMRSPSQKAGGLADFTFGGNDLEREFIRADTGEIGHSGFRSYASFSNTTGTNWRGPGGLNRWHVDFKGEKTWGDGNSISPFMSYNDVTESLYTYPTMAQWREYGDSYNYARNFTGSNTSYYKFHQYEWRHAHASVQTHFNLGHGLELTATPYIYDVDGTLNGATTLSQTGSFLGNESAGTLQFPSGTSGSAVGVSVDHFRESTFGFNSALSWKYHHNELSLGYWYSYVNYTEDPSYSLPGANGQAANLWGQYPVLTGSGQRLLQWNAHVIQQLNAITLQDTYRALGDRLTISAGIKTVMMTRNATNLIPGATYATGFSDFQPLPRVAISYQITPHDQIYVNGTTAFREAAAVTPSIDMFSVATGKMTSAHSGAVKPEYSIAEEVGYRHYGAFNFTVSLFNYNFTNRQITSNQLVNGTTITSSLNGGGQTTRGVSAEFSLPAWHHFSPYLSGQYLHSTIDNNIAAGGDYLPTKGKTAVLTPKFTGSIGISYDDGTLFGNFSFNYIDSQYTTFMDDQSIPAYKTANLSMGYRFHDIGFLKRPQIQLNLVNLGDSRYLSGAWGLTSNAVATKGIYGHTIAASQPTYITGGKFSGLVSLTTGF</sequence>
<protein>
    <submittedName>
        <fullName evidence="7">TonB-dependent receptor plug domain-containing protein</fullName>
    </submittedName>
</protein>
<evidence type="ECO:0000256" key="1">
    <source>
        <dbReference type="ARBA" id="ARBA00004442"/>
    </source>
</evidence>
<dbReference type="Pfam" id="PF07715">
    <property type="entry name" value="Plug"/>
    <property type="match status" value="1"/>
</dbReference>
<dbReference type="InterPro" id="IPR037066">
    <property type="entry name" value="Plug_dom_sf"/>
</dbReference>
<reference evidence="7 8" key="1">
    <citation type="journal article" date="2020" name="Int. J. Syst. Evol. Microbiol.">
        <title>Novel acetic acid bacteria from cider fermentations: Acetobacter conturbans sp. nov. and Acetobacter fallax sp. nov.</title>
        <authorList>
            <person name="Sombolestani A.S."/>
            <person name="Cleenwerck I."/>
            <person name="Cnockaert M."/>
            <person name="Borremans W."/>
            <person name="Wieme A.D."/>
            <person name="De Vuyst L."/>
            <person name="Vandamme P."/>
        </authorList>
    </citation>
    <scope>NUCLEOTIDE SEQUENCE [LARGE SCALE GENOMIC DNA]</scope>
    <source>
        <strain evidence="7 8">LMG 30640</strain>
    </source>
</reference>
<dbReference type="Gene3D" id="2.170.130.10">
    <property type="entry name" value="TonB-dependent receptor, plug domain"/>
    <property type="match status" value="1"/>
</dbReference>
<keyword evidence="2" id="KW-0472">Membrane</keyword>
<feature type="signal peptide" evidence="5">
    <location>
        <begin position="1"/>
        <end position="33"/>
    </location>
</feature>
<dbReference type="SUPFAM" id="SSF56935">
    <property type="entry name" value="Porins"/>
    <property type="match status" value="1"/>
</dbReference>
<accession>A0ABX0JL82</accession>
<evidence type="ECO:0000313" key="8">
    <source>
        <dbReference type="Proteomes" id="UP000635278"/>
    </source>
</evidence>
<keyword evidence="7" id="KW-0675">Receptor</keyword>
<dbReference type="Gene3D" id="2.40.170.20">
    <property type="entry name" value="TonB-dependent receptor, beta-barrel domain"/>
    <property type="match status" value="1"/>
</dbReference>
<evidence type="ECO:0000256" key="4">
    <source>
        <dbReference type="SAM" id="MobiDB-lite"/>
    </source>
</evidence>
<dbReference type="Proteomes" id="UP000635278">
    <property type="component" value="Unassembled WGS sequence"/>
</dbReference>
<keyword evidence="5" id="KW-0732">Signal</keyword>
<feature type="domain" description="TonB-dependent receptor plug" evidence="6">
    <location>
        <begin position="119"/>
        <end position="221"/>
    </location>
</feature>
<comment type="subcellular location">
    <subcellularLocation>
        <location evidence="1">Cell outer membrane</location>
    </subcellularLocation>
</comment>
<proteinExistence type="predicted"/>
<dbReference type="RefSeq" id="WP_173581675.1">
    <property type="nucleotide sequence ID" value="NZ_WOTB01000001.1"/>
</dbReference>
<evidence type="ECO:0000256" key="2">
    <source>
        <dbReference type="ARBA" id="ARBA00023136"/>
    </source>
</evidence>
<dbReference type="InterPro" id="IPR036942">
    <property type="entry name" value="Beta-barrel_TonB_sf"/>
</dbReference>
<feature type="compositionally biased region" description="Low complexity" evidence="4">
    <location>
        <begin position="51"/>
        <end position="87"/>
    </location>
</feature>
<evidence type="ECO:0000259" key="6">
    <source>
        <dbReference type="Pfam" id="PF07715"/>
    </source>
</evidence>
<organism evidence="7 8">
    <name type="scientific">Acetobacter musti</name>
    <dbReference type="NCBI Taxonomy" id="864732"/>
    <lineage>
        <taxon>Bacteria</taxon>
        <taxon>Pseudomonadati</taxon>
        <taxon>Pseudomonadota</taxon>
        <taxon>Alphaproteobacteria</taxon>
        <taxon>Acetobacterales</taxon>
        <taxon>Acetobacteraceae</taxon>
        <taxon>Acetobacter</taxon>
    </lineage>
</organism>
<name>A0ABX0JL82_9PROT</name>
<evidence type="ECO:0000313" key="7">
    <source>
        <dbReference type="EMBL" id="NHN83241.1"/>
    </source>
</evidence>
<evidence type="ECO:0000256" key="5">
    <source>
        <dbReference type="SAM" id="SignalP"/>
    </source>
</evidence>
<comment type="caution">
    <text evidence="7">The sequence shown here is derived from an EMBL/GenBank/DDBJ whole genome shotgun (WGS) entry which is preliminary data.</text>
</comment>
<feature type="chain" id="PRO_5045342237" evidence="5">
    <location>
        <begin position="34"/>
        <end position="832"/>
    </location>
</feature>
<feature type="region of interest" description="Disordered" evidence="4">
    <location>
        <begin position="38"/>
        <end position="94"/>
    </location>
</feature>
<gene>
    <name evidence="7" type="ORF">GOB93_01110</name>
</gene>
<keyword evidence="3" id="KW-0998">Cell outer membrane</keyword>
<dbReference type="InterPro" id="IPR012910">
    <property type="entry name" value="Plug_dom"/>
</dbReference>
<evidence type="ECO:0000256" key="3">
    <source>
        <dbReference type="ARBA" id="ARBA00023237"/>
    </source>
</evidence>
<dbReference type="EMBL" id="WOTB01000001">
    <property type="protein sequence ID" value="NHN83241.1"/>
    <property type="molecule type" value="Genomic_DNA"/>
</dbReference>
<keyword evidence="8" id="KW-1185">Reference proteome</keyword>